<dbReference type="AlphaFoldDB" id="A0A0N0NIU7"/>
<comment type="caution">
    <text evidence="1">The sequence shown here is derived from an EMBL/GenBank/DDBJ whole genome shotgun (WGS) entry which is preliminary data.</text>
</comment>
<accession>A0A0N0NIU7</accession>
<name>A0A0N0NIU7_9EURO</name>
<dbReference type="EMBL" id="LFJN01000032">
    <property type="protein sequence ID" value="KPI36241.1"/>
    <property type="molecule type" value="Genomic_DNA"/>
</dbReference>
<proteinExistence type="predicted"/>
<keyword evidence="2" id="KW-1185">Reference proteome</keyword>
<sequence length="260" mass="29664">MVASVANNGATRLLDLPNEILQMIFREAYKRLRLGCKYSGTSDQTALITYPSVLLVSKCFYAMAKAAAIEEGTVDLGGPRFNFSGNLCLSPSFHLVQHLEATGNNWDPWQAKATEAVMMAIKAATQLKTLHLNIGTIYLPHIRAHGWPLRKEARSRSVSRWGPQRLSRASKPTITFWIVQEWKKRDRAFEICMEMVLKANPTPTDEHHHRFWNMVFSTRTNNVAFMPGKDNRNPMKDDSEFDMTMDPGYLESLFADRKRL</sequence>
<dbReference type="VEuPathDB" id="FungiDB:AB675_7282"/>
<dbReference type="RefSeq" id="XP_017996204.1">
    <property type="nucleotide sequence ID" value="XM_018147637.1"/>
</dbReference>
<reference evidence="1 2" key="1">
    <citation type="submission" date="2015-06" db="EMBL/GenBank/DDBJ databases">
        <title>Draft genome of the ant-associated black yeast Phialophora attae CBS 131958.</title>
        <authorList>
            <person name="Moreno L.F."/>
            <person name="Stielow B.J."/>
            <person name="de Hoog S."/>
            <person name="Vicente V.A."/>
            <person name="Weiss V.A."/>
            <person name="de Vries M."/>
            <person name="Cruz L.M."/>
            <person name="Souza E.M."/>
        </authorList>
    </citation>
    <scope>NUCLEOTIDE SEQUENCE [LARGE SCALE GENOMIC DNA]</scope>
    <source>
        <strain evidence="1 2">CBS 131958</strain>
    </source>
</reference>
<dbReference type="GeneID" id="28739517"/>
<protein>
    <recommendedName>
        <fullName evidence="3">F-box domain-containing protein</fullName>
    </recommendedName>
</protein>
<gene>
    <name evidence="1" type="ORF">AB675_7282</name>
</gene>
<organism evidence="1 2">
    <name type="scientific">Cyphellophora attinorum</name>
    <dbReference type="NCBI Taxonomy" id="1664694"/>
    <lineage>
        <taxon>Eukaryota</taxon>
        <taxon>Fungi</taxon>
        <taxon>Dikarya</taxon>
        <taxon>Ascomycota</taxon>
        <taxon>Pezizomycotina</taxon>
        <taxon>Eurotiomycetes</taxon>
        <taxon>Chaetothyriomycetidae</taxon>
        <taxon>Chaetothyriales</taxon>
        <taxon>Cyphellophoraceae</taxon>
        <taxon>Cyphellophora</taxon>
    </lineage>
</organism>
<evidence type="ECO:0008006" key="3">
    <source>
        <dbReference type="Google" id="ProtNLM"/>
    </source>
</evidence>
<evidence type="ECO:0000313" key="1">
    <source>
        <dbReference type="EMBL" id="KPI36241.1"/>
    </source>
</evidence>
<evidence type="ECO:0000313" key="2">
    <source>
        <dbReference type="Proteomes" id="UP000038010"/>
    </source>
</evidence>
<dbReference type="Proteomes" id="UP000038010">
    <property type="component" value="Unassembled WGS sequence"/>
</dbReference>